<evidence type="ECO:0000256" key="7">
    <source>
        <dbReference type="ARBA" id="ARBA00023125"/>
    </source>
</evidence>
<keyword evidence="9" id="KW-0539">Nucleus</keyword>
<evidence type="ECO:0000256" key="6">
    <source>
        <dbReference type="ARBA" id="ARBA00023015"/>
    </source>
</evidence>
<evidence type="ECO:0000256" key="9">
    <source>
        <dbReference type="ARBA" id="ARBA00023242"/>
    </source>
</evidence>
<dbReference type="SUPFAM" id="SSF57667">
    <property type="entry name" value="beta-beta-alpha zinc fingers"/>
    <property type="match status" value="1"/>
</dbReference>
<feature type="domain" description="C2H2-type" evidence="11">
    <location>
        <begin position="9"/>
        <end position="37"/>
    </location>
</feature>
<evidence type="ECO:0000256" key="1">
    <source>
        <dbReference type="ARBA" id="ARBA00004123"/>
    </source>
</evidence>
<accession>A0A151WGF5</accession>
<evidence type="ECO:0000313" key="12">
    <source>
        <dbReference type="EMBL" id="KYQ46919.1"/>
    </source>
</evidence>
<dbReference type="GO" id="GO:0000978">
    <property type="term" value="F:RNA polymerase II cis-regulatory region sequence-specific DNA binding"/>
    <property type="evidence" value="ECO:0007669"/>
    <property type="project" value="TreeGrafter"/>
</dbReference>
<evidence type="ECO:0000256" key="8">
    <source>
        <dbReference type="ARBA" id="ARBA00023163"/>
    </source>
</evidence>
<dbReference type="Proteomes" id="UP000075809">
    <property type="component" value="Unassembled WGS sequence"/>
</dbReference>
<dbReference type="PROSITE" id="PS00028">
    <property type="entry name" value="ZINC_FINGER_C2H2_1"/>
    <property type="match status" value="2"/>
</dbReference>
<dbReference type="PROSITE" id="PS50157">
    <property type="entry name" value="ZINC_FINGER_C2H2_2"/>
    <property type="match status" value="1"/>
</dbReference>
<protein>
    <submittedName>
        <fullName evidence="12">Zinc finger protein 3</fullName>
    </submittedName>
</protein>
<evidence type="ECO:0000313" key="13">
    <source>
        <dbReference type="Proteomes" id="UP000075809"/>
    </source>
</evidence>
<dbReference type="AlphaFoldDB" id="A0A151WGF5"/>
<reference evidence="12 13" key="1">
    <citation type="submission" date="2015-09" db="EMBL/GenBank/DDBJ databases">
        <title>Trachymyrmex zeteki WGS genome.</title>
        <authorList>
            <person name="Nygaard S."/>
            <person name="Hu H."/>
            <person name="Boomsma J."/>
            <person name="Zhang G."/>
        </authorList>
    </citation>
    <scope>NUCLEOTIDE SEQUENCE [LARGE SCALE GENOMIC DNA]</scope>
    <source>
        <strain evidence="12">Tzet28-1</strain>
        <tissue evidence="12">Whole body</tissue>
    </source>
</reference>
<dbReference type="GO" id="GO:0008270">
    <property type="term" value="F:zinc ion binding"/>
    <property type="evidence" value="ECO:0007669"/>
    <property type="project" value="UniProtKB-KW"/>
</dbReference>
<keyword evidence="7" id="KW-0238">DNA-binding</keyword>
<evidence type="ECO:0000259" key="11">
    <source>
        <dbReference type="PROSITE" id="PS50157"/>
    </source>
</evidence>
<gene>
    <name evidence="12" type="ORF">ALC60_14088</name>
</gene>
<dbReference type="GO" id="GO:0000981">
    <property type="term" value="F:DNA-binding transcription factor activity, RNA polymerase II-specific"/>
    <property type="evidence" value="ECO:0007669"/>
    <property type="project" value="TreeGrafter"/>
</dbReference>
<evidence type="ECO:0000256" key="4">
    <source>
        <dbReference type="ARBA" id="ARBA00022771"/>
    </source>
</evidence>
<dbReference type="EMBL" id="KQ983176">
    <property type="protein sequence ID" value="KYQ46919.1"/>
    <property type="molecule type" value="Genomic_DNA"/>
</dbReference>
<keyword evidence="13" id="KW-1185">Reference proteome</keyword>
<keyword evidence="3" id="KW-0677">Repeat</keyword>
<dbReference type="InterPro" id="IPR036236">
    <property type="entry name" value="Znf_C2H2_sf"/>
</dbReference>
<evidence type="ECO:0000256" key="2">
    <source>
        <dbReference type="ARBA" id="ARBA00022723"/>
    </source>
</evidence>
<name>A0A151WGF5_9HYME</name>
<organism evidence="12 13">
    <name type="scientific">Mycetomoellerius zeteki</name>
    <dbReference type="NCBI Taxonomy" id="64791"/>
    <lineage>
        <taxon>Eukaryota</taxon>
        <taxon>Metazoa</taxon>
        <taxon>Ecdysozoa</taxon>
        <taxon>Arthropoda</taxon>
        <taxon>Hexapoda</taxon>
        <taxon>Insecta</taxon>
        <taxon>Pterygota</taxon>
        <taxon>Neoptera</taxon>
        <taxon>Endopterygota</taxon>
        <taxon>Hymenoptera</taxon>
        <taxon>Apocrita</taxon>
        <taxon>Aculeata</taxon>
        <taxon>Formicoidea</taxon>
        <taxon>Formicidae</taxon>
        <taxon>Myrmicinae</taxon>
        <taxon>Mycetomoellerius</taxon>
    </lineage>
</organism>
<evidence type="ECO:0000256" key="5">
    <source>
        <dbReference type="ARBA" id="ARBA00022833"/>
    </source>
</evidence>
<keyword evidence="4 10" id="KW-0863">Zinc-finger</keyword>
<dbReference type="GO" id="GO:0005634">
    <property type="term" value="C:nucleus"/>
    <property type="evidence" value="ECO:0007669"/>
    <property type="project" value="UniProtKB-SubCell"/>
</dbReference>
<keyword evidence="2" id="KW-0479">Metal-binding</keyword>
<sequence>MEQCHFLKWKCNLCDDSFDESNKLIVHKTLRHNSNISICSSCEHIIDQNNKRKIINENDQTNERKIIIGKNIQNDQNIKQKIIDEKNIQSNRETDQKIINNYNKQDFTKDIEIAASVNSAIIEINSENNLMQASIKQIDNRFDSDINEIKNCKKFIDMTNVQNDEQSNEQEFTIGKNVQNYQNIEQEIIDEKNIQNNRETEQETINKISYEKQDITFTKDIETAASIKLAIDTEIDITEKESENDLMQVSIKQIDNRFNSDMDETKNRKKFLIQLETFKKPRELSFCKICKIYFANERYFNIHNKIHEEKTMTCITCSTEHSSGYDLFLHKRKRHNMYKKVQLKYMCNNCGKFFTHSWTWNEHNEDKCSKMTKYCKYCNAVFSTDLKLTHHLRVTLLKVYI</sequence>
<evidence type="ECO:0000256" key="3">
    <source>
        <dbReference type="ARBA" id="ARBA00022737"/>
    </source>
</evidence>
<dbReference type="SMART" id="SM00355">
    <property type="entry name" value="ZnF_C2H2"/>
    <property type="match status" value="5"/>
</dbReference>
<keyword evidence="6" id="KW-0805">Transcription regulation</keyword>
<keyword evidence="8" id="KW-0804">Transcription</keyword>
<proteinExistence type="predicted"/>
<dbReference type="InterPro" id="IPR013087">
    <property type="entry name" value="Znf_C2H2_type"/>
</dbReference>
<dbReference type="InterPro" id="IPR050752">
    <property type="entry name" value="C2H2-ZF_domain"/>
</dbReference>
<keyword evidence="5" id="KW-0862">Zinc</keyword>
<dbReference type="PANTHER" id="PTHR24384:SF189">
    <property type="entry name" value="C2H2-TYPE DOMAIN-CONTAINING PROTEIN-RELATED"/>
    <property type="match status" value="1"/>
</dbReference>
<dbReference type="Gene3D" id="3.30.160.60">
    <property type="entry name" value="Classic Zinc Finger"/>
    <property type="match status" value="1"/>
</dbReference>
<comment type="subcellular location">
    <subcellularLocation>
        <location evidence="1">Nucleus</location>
    </subcellularLocation>
</comment>
<evidence type="ECO:0000256" key="10">
    <source>
        <dbReference type="PROSITE-ProRule" id="PRU00042"/>
    </source>
</evidence>
<dbReference type="PANTHER" id="PTHR24384">
    <property type="entry name" value="FINGER PUTATIVE TRANSCRIPTION FACTOR FAMILY-RELATED"/>
    <property type="match status" value="1"/>
</dbReference>